<protein>
    <submittedName>
        <fullName evidence="3">Uncharacterized protein</fullName>
    </submittedName>
</protein>
<dbReference type="InterPro" id="IPR045182">
    <property type="entry name" value="JINGUBANG-like"/>
</dbReference>
<accession>A0A835UFV1</accession>
<dbReference type="InterPro" id="IPR036322">
    <property type="entry name" value="WD40_repeat_dom_sf"/>
</dbReference>
<organism evidence="3 4">
    <name type="scientific">Vanilla planifolia</name>
    <name type="common">Vanilla</name>
    <dbReference type="NCBI Taxonomy" id="51239"/>
    <lineage>
        <taxon>Eukaryota</taxon>
        <taxon>Viridiplantae</taxon>
        <taxon>Streptophyta</taxon>
        <taxon>Embryophyta</taxon>
        <taxon>Tracheophyta</taxon>
        <taxon>Spermatophyta</taxon>
        <taxon>Magnoliopsida</taxon>
        <taxon>Liliopsida</taxon>
        <taxon>Asparagales</taxon>
        <taxon>Orchidaceae</taxon>
        <taxon>Vanilloideae</taxon>
        <taxon>Vanilleae</taxon>
        <taxon>Vanilla</taxon>
    </lineage>
</organism>
<gene>
    <name evidence="3" type="ORF">HPP92_022998</name>
</gene>
<dbReference type="SUPFAM" id="SSF50978">
    <property type="entry name" value="WD40 repeat-like"/>
    <property type="match status" value="1"/>
</dbReference>
<dbReference type="OrthoDB" id="675023at2759"/>
<sequence>MEKSEFGRHPSKTRKSTSALALSLDSKTSSKAPSTPVTTWNLADATTRAPCGFDTQTPFPASASTKRTAFSTPAPGTERSKCGASWTPAVSNRYMRMTTPSTPWSWGSKVWCSPDRLMERLRSGGGGERGNKGGAEWHAAVETLLKQECAVTALAVNEEAGVLYTGSSDGVVNYFWRSSLARGGELTAHQMAVLCLATAGNMLFTGSADKTICLWERDGNGNHACLSVLTGHEGPVKCLAVVADGEEGGARRWVVYSGSLDKTVKVWKVSDIVGRAPQSGVNGPEGPPIYDIY</sequence>
<dbReference type="InterPro" id="IPR001680">
    <property type="entry name" value="WD40_rpt"/>
</dbReference>
<proteinExistence type="predicted"/>
<dbReference type="Pfam" id="PF00400">
    <property type="entry name" value="WD40"/>
    <property type="match status" value="2"/>
</dbReference>
<comment type="caution">
    <text evidence="3">The sequence shown here is derived from an EMBL/GenBank/DDBJ whole genome shotgun (WGS) entry which is preliminary data.</text>
</comment>
<dbReference type="InterPro" id="IPR015943">
    <property type="entry name" value="WD40/YVTN_repeat-like_dom_sf"/>
</dbReference>
<dbReference type="EMBL" id="JADCNL010000012">
    <property type="protein sequence ID" value="KAG0457841.1"/>
    <property type="molecule type" value="Genomic_DNA"/>
</dbReference>
<dbReference type="PROSITE" id="PS50082">
    <property type="entry name" value="WD_REPEATS_2"/>
    <property type="match status" value="1"/>
</dbReference>
<dbReference type="SMART" id="SM00320">
    <property type="entry name" value="WD40"/>
    <property type="match status" value="3"/>
</dbReference>
<feature type="repeat" description="WD" evidence="1">
    <location>
        <begin position="186"/>
        <end position="216"/>
    </location>
</feature>
<dbReference type="AlphaFoldDB" id="A0A835UFV1"/>
<feature type="compositionally biased region" description="Polar residues" evidence="2">
    <location>
        <begin position="16"/>
        <end position="41"/>
    </location>
</feature>
<name>A0A835UFV1_VANPL</name>
<keyword evidence="1" id="KW-0853">WD repeat</keyword>
<dbReference type="PANTHER" id="PTHR22844:SF370">
    <property type="entry name" value="OS12G0594000 PROTEIN"/>
    <property type="match status" value="1"/>
</dbReference>
<keyword evidence="4" id="KW-1185">Reference proteome</keyword>
<dbReference type="PANTHER" id="PTHR22844">
    <property type="entry name" value="F-BOX AND WD40 DOMAIN PROTEIN"/>
    <property type="match status" value="1"/>
</dbReference>
<feature type="region of interest" description="Disordered" evidence="2">
    <location>
        <begin position="1"/>
        <end position="41"/>
    </location>
</feature>
<dbReference type="Proteomes" id="UP000636800">
    <property type="component" value="Chromosome 12"/>
</dbReference>
<evidence type="ECO:0000313" key="3">
    <source>
        <dbReference type="EMBL" id="KAG0457841.1"/>
    </source>
</evidence>
<feature type="compositionally biased region" description="Polar residues" evidence="2">
    <location>
        <begin position="56"/>
        <end position="71"/>
    </location>
</feature>
<feature type="region of interest" description="Disordered" evidence="2">
    <location>
        <begin position="56"/>
        <end position="84"/>
    </location>
</feature>
<evidence type="ECO:0000256" key="1">
    <source>
        <dbReference type="PROSITE-ProRule" id="PRU00221"/>
    </source>
</evidence>
<reference evidence="3 4" key="1">
    <citation type="journal article" date="2020" name="Nat. Food">
        <title>A phased Vanilla planifolia genome enables genetic improvement of flavour and production.</title>
        <authorList>
            <person name="Hasing T."/>
            <person name="Tang H."/>
            <person name="Brym M."/>
            <person name="Khazi F."/>
            <person name="Huang T."/>
            <person name="Chambers A.H."/>
        </authorList>
    </citation>
    <scope>NUCLEOTIDE SEQUENCE [LARGE SCALE GENOMIC DNA]</scope>
    <source>
        <tissue evidence="3">Leaf</tissue>
    </source>
</reference>
<evidence type="ECO:0000256" key="2">
    <source>
        <dbReference type="SAM" id="MobiDB-lite"/>
    </source>
</evidence>
<dbReference type="Gene3D" id="2.130.10.10">
    <property type="entry name" value="YVTN repeat-like/Quinoprotein amine dehydrogenase"/>
    <property type="match status" value="1"/>
</dbReference>
<evidence type="ECO:0000313" key="4">
    <source>
        <dbReference type="Proteomes" id="UP000636800"/>
    </source>
</evidence>